<accession>A0ABN1Q0D6</accession>
<gene>
    <name evidence="2" type="ORF">GCM10009554_23180</name>
</gene>
<evidence type="ECO:0000256" key="1">
    <source>
        <dbReference type="SAM" id="MobiDB-lite"/>
    </source>
</evidence>
<comment type="caution">
    <text evidence="2">The sequence shown here is derived from an EMBL/GenBank/DDBJ whole genome shotgun (WGS) entry which is preliminary data.</text>
</comment>
<proteinExistence type="predicted"/>
<reference evidence="2 3" key="1">
    <citation type="journal article" date="2019" name="Int. J. Syst. Evol. Microbiol.">
        <title>The Global Catalogue of Microorganisms (GCM) 10K type strain sequencing project: providing services to taxonomists for standard genome sequencing and annotation.</title>
        <authorList>
            <consortium name="The Broad Institute Genomics Platform"/>
            <consortium name="The Broad Institute Genome Sequencing Center for Infectious Disease"/>
            <person name="Wu L."/>
            <person name="Ma J."/>
        </authorList>
    </citation>
    <scope>NUCLEOTIDE SEQUENCE [LARGE SCALE GENOMIC DNA]</scope>
    <source>
        <strain evidence="2 3">JCM 10977</strain>
    </source>
</reference>
<evidence type="ECO:0000313" key="2">
    <source>
        <dbReference type="EMBL" id="GAA0935981.1"/>
    </source>
</evidence>
<organism evidence="2 3">
    <name type="scientific">Kribbella koreensis</name>
    <dbReference type="NCBI Taxonomy" id="57909"/>
    <lineage>
        <taxon>Bacteria</taxon>
        <taxon>Bacillati</taxon>
        <taxon>Actinomycetota</taxon>
        <taxon>Actinomycetes</taxon>
        <taxon>Propionibacteriales</taxon>
        <taxon>Kribbellaceae</taxon>
        <taxon>Kribbella</taxon>
    </lineage>
</organism>
<name>A0ABN1Q0D6_9ACTN</name>
<sequence>MAAEVSPRAVDKRARPGNETTPAPTGPPLTTADFEASEPAESEAAATELTDGAKG</sequence>
<protein>
    <submittedName>
        <fullName evidence="2">Uncharacterized protein</fullName>
    </submittedName>
</protein>
<evidence type="ECO:0000313" key="3">
    <source>
        <dbReference type="Proteomes" id="UP001500542"/>
    </source>
</evidence>
<dbReference type="Proteomes" id="UP001500542">
    <property type="component" value="Unassembled WGS sequence"/>
</dbReference>
<feature type="compositionally biased region" description="Low complexity" evidence="1">
    <location>
        <begin position="20"/>
        <end position="34"/>
    </location>
</feature>
<dbReference type="EMBL" id="BAAAHK010000005">
    <property type="protein sequence ID" value="GAA0935981.1"/>
    <property type="molecule type" value="Genomic_DNA"/>
</dbReference>
<keyword evidence="3" id="KW-1185">Reference proteome</keyword>
<feature type="region of interest" description="Disordered" evidence="1">
    <location>
        <begin position="1"/>
        <end position="55"/>
    </location>
</feature>